<name>A0A5B6VA36_9ROSI</name>
<gene>
    <name evidence="1" type="ORF">EPI10_000988</name>
</gene>
<dbReference type="EMBL" id="SMMG02000007">
    <property type="protein sequence ID" value="KAA3465851.1"/>
    <property type="molecule type" value="Genomic_DNA"/>
</dbReference>
<keyword evidence="2" id="KW-1185">Reference proteome</keyword>
<dbReference type="GO" id="GO:0003964">
    <property type="term" value="F:RNA-directed DNA polymerase activity"/>
    <property type="evidence" value="ECO:0007669"/>
    <property type="project" value="UniProtKB-KW"/>
</dbReference>
<evidence type="ECO:0000313" key="2">
    <source>
        <dbReference type="Proteomes" id="UP000325315"/>
    </source>
</evidence>
<reference evidence="2" key="1">
    <citation type="journal article" date="2019" name="Plant Biotechnol. J.">
        <title>Genome sequencing of the Australian wild diploid species Gossypium australe highlights disease resistance and delayed gland morphogenesis.</title>
        <authorList>
            <person name="Cai Y."/>
            <person name="Cai X."/>
            <person name="Wang Q."/>
            <person name="Wang P."/>
            <person name="Zhang Y."/>
            <person name="Cai C."/>
            <person name="Xu Y."/>
            <person name="Wang K."/>
            <person name="Zhou Z."/>
            <person name="Wang C."/>
            <person name="Geng S."/>
            <person name="Li B."/>
            <person name="Dong Q."/>
            <person name="Hou Y."/>
            <person name="Wang H."/>
            <person name="Ai P."/>
            <person name="Liu Z."/>
            <person name="Yi F."/>
            <person name="Sun M."/>
            <person name="An G."/>
            <person name="Cheng J."/>
            <person name="Zhang Y."/>
            <person name="Shi Q."/>
            <person name="Xie Y."/>
            <person name="Shi X."/>
            <person name="Chang Y."/>
            <person name="Huang F."/>
            <person name="Chen Y."/>
            <person name="Hong S."/>
            <person name="Mi L."/>
            <person name="Sun Q."/>
            <person name="Zhang L."/>
            <person name="Zhou B."/>
            <person name="Peng R."/>
            <person name="Zhang X."/>
            <person name="Liu F."/>
        </authorList>
    </citation>
    <scope>NUCLEOTIDE SEQUENCE [LARGE SCALE GENOMIC DNA]</scope>
    <source>
        <strain evidence="2">cv. PA1801</strain>
    </source>
</reference>
<organism evidence="1 2">
    <name type="scientific">Gossypium australe</name>
    <dbReference type="NCBI Taxonomy" id="47621"/>
    <lineage>
        <taxon>Eukaryota</taxon>
        <taxon>Viridiplantae</taxon>
        <taxon>Streptophyta</taxon>
        <taxon>Embryophyta</taxon>
        <taxon>Tracheophyta</taxon>
        <taxon>Spermatophyta</taxon>
        <taxon>Magnoliopsida</taxon>
        <taxon>eudicotyledons</taxon>
        <taxon>Gunneridae</taxon>
        <taxon>Pentapetalae</taxon>
        <taxon>rosids</taxon>
        <taxon>malvids</taxon>
        <taxon>Malvales</taxon>
        <taxon>Malvaceae</taxon>
        <taxon>Malvoideae</taxon>
        <taxon>Gossypium</taxon>
    </lineage>
</organism>
<comment type="caution">
    <text evidence="1">The sequence shown here is derived from an EMBL/GenBank/DDBJ whole genome shotgun (WGS) entry which is preliminary data.</text>
</comment>
<accession>A0A5B6VA36</accession>
<keyword evidence="1" id="KW-0548">Nucleotidyltransferase</keyword>
<keyword evidence="1" id="KW-0808">Transferase</keyword>
<dbReference type="PANTHER" id="PTHR33116:SF86">
    <property type="entry name" value="REVERSE TRANSCRIPTASE DOMAIN-CONTAINING PROTEIN"/>
    <property type="match status" value="1"/>
</dbReference>
<proteinExistence type="predicted"/>
<keyword evidence="1" id="KW-0695">RNA-directed DNA polymerase</keyword>
<dbReference type="Proteomes" id="UP000325315">
    <property type="component" value="Unassembled WGS sequence"/>
</dbReference>
<sequence>MAFTEGANNVVTVLREYERCFGKQINFGKSFVYFSSNVYHGIHATIEGALSVRSITDPRNYLGLPVVVGSNKKYAFRAIRDRFLGKFESWYNQCLSQGGKAGKTISRSRIGVLRRAFVYFKEIGGLRFRDLSKVKIALLKQGQGNNLHLLGVVFGLLKASFKCEVVGKWGMGAPSLYKMMLGFLVHSLAKSILIGRVAEFPETLGQFILSILLAGHDLSNRWRLFLEDNGEYSV</sequence>
<dbReference type="AlphaFoldDB" id="A0A5B6VA36"/>
<evidence type="ECO:0000313" key="1">
    <source>
        <dbReference type="EMBL" id="KAA3465851.1"/>
    </source>
</evidence>
<dbReference type="PANTHER" id="PTHR33116">
    <property type="entry name" value="REVERSE TRANSCRIPTASE ZINC-BINDING DOMAIN-CONTAINING PROTEIN-RELATED-RELATED"/>
    <property type="match status" value="1"/>
</dbReference>
<protein>
    <submittedName>
        <fullName evidence="1">Reverse transcriptase</fullName>
    </submittedName>
</protein>